<evidence type="ECO:0000313" key="1">
    <source>
        <dbReference type="EMBL" id="KMS95646.1"/>
    </source>
</evidence>
<proteinExistence type="predicted"/>
<sequence>MYDIISKSKRTRGTTLYLTIVDEDVNASTASKGSDQKNDHVKLKQLINVVSKGVEVLAQPFGNFLLSNITRWIKMIRVKTLVEFQ</sequence>
<evidence type="ECO:0000313" key="2">
    <source>
        <dbReference type="Proteomes" id="UP000035740"/>
    </source>
</evidence>
<accession>A0A0J8B3T2</accession>
<name>A0A0J8B3T2_BETVV</name>
<reference evidence="1 2" key="1">
    <citation type="journal article" date="2014" name="Nature">
        <title>The genome of the recently domesticated crop plant sugar beet (Beta vulgaris).</title>
        <authorList>
            <person name="Dohm J.C."/>
            <person name="Minoche A.E."/>
            <person name="Holtgrawe D."/>
            <person name="Capella-Gutierrez S."/>
            <person name="Zakrzewski F."/>
            <person name="Tafer H."/>
            <person name="Rupp O."/>
            <person name="Sorensen T.R."/>
            <person name="Stracke R."/>
            <person name="Reinhardt R."/>
            <person name="Goesmann A."/>
            <person name="Kraft T."/>
            <person name="Schulz B."/>
            <person name="Stadler P.F."/>
            <person name="Schmidt T."/>
            <person name="Gabaldon T."/>
            <person name="Lehrach H."/>
            <person name="Weisshaar B."/>
            <person name="Himmelbauer H."/>
        </authorList>
    </citation>
    <scope>NUCLEOTIDE SEQUENCE [LARGE SCALE GENOMIC DNA]</scope>
    <source>
        <tissue evidence="1">Taproot</tissue>
    </source>
</reference>
<gene>
    <name evidence="1" type="ORF">BVRB_006210</name>
</gene>
<keyword evidence="2" id="KW-1185">Reference proteome</keyword>
<dbReference type="OrthoDB" id="1928482at2759"/>
<dbReference type="Proteomes" id="UP000035740">
    <property type="component" value="Unassembled WGS sequence"/>
</dbReference>
<protein>
    <submittedName>
        <fullName evidence="1">Uncharacterized protein</fullName>
    </submittedName>
</protein>
<dbReference type="EMBL" id="KQ090446">
    <property type="protein sequence ID" value="KMS95646.1"/>
    <property type="molecule type" value="Genomic_DNA"/>
</dbReference>
<dbReference type="AlphaFoldDB" id="A0A0J8B3T2"/>
<dbReference type="Gramene" id="KMS95646">
    <property type="protein sequence ID" value="KMS95646"/>
    <property type="gene ID" value="BVRB_006210"/>
</dbReference>
<organism evidence="1 2">
    <name type="scientific">Beta vulgaris subsp. vulgaris</name>
    <name type="common">Beet</name>
    <dbReference type="NCBI Taxonomy" id="3555"/>
    <lineage>
        <taxon>Eukaryota</taxon>
        <taxon>Viridiplantae</taxon>
        <taxon>Streptophyta</taxon>
        <taxon>Embryophyta</taxon>
        <taxon>Tracheophyta</taxon>
        <taxon>Spermatophyta</taxon>
        <taxon>Magnoliopsida</taxon>
        <taxon>eudicotyledons</taxon>
        <taxon>Gunneridae</taxon>
        <taxon>Pentapetalae</taxon>
        <taxon>Caryophyllales</taxon>
        <taxon>Chenopodiaceae</taxon>
        <taxon>Betoideae</taxon>
        <taxon>Beta</taxon>
    </lineage>
</organism>